<reference evidence="1" key="2">
    <citation type="journal article" date="2015" name="Data Brief">
        <title>Shoot transcriptome of the giant reed, Arundo donax.</title>
        <authorList>
            <person name="Barrero R.A."/>
            <person name="Guerrero F.D."/>
            <person name="Moolhuijzen P."/>
            <person name="Goolsby J.A."/>
            <person name="Tidwell J."/>
            <person name="Bellgard S.E."/>
            <person name="Bellgard M.I."/>
        </authorList>
    </citation>
    <scope>NUCLEOTIDE SEQUENCE</scope>
    <source>
        <tissue evidence="1">Shoot tissue taken approximately 20 cm above the soil surface</tissue>
    </source>
</reference>
<reference evidence="1" key="1">
    <citation type="submission" date="2014-09" db="EMBL/GenBank/DDBJ databases">
        <authorList>
            <person name="Magalhaes I.L.F."/>
            <person name="Oliveira U."/>
            <person name="Santos F.R."/>
            <person name="Vidigal T.H.D.A."/>
            <person name="Brescovit A.D."/>
            <person name="Santos A.J."/>
        </authorList>
    </citation>
    <scope>NUCLEOTIDE SEQUENCE</scope>
    <source>
        <tissue evidence="1">Shoot tissue taken approximately 20 cm above the soil surface</tissue>
    </source>
</reference>
<sequence length="141" mass="16244">MPNTQEHSCTDVSCVLEKVSEKLNGLIKEDCSRRSRALTRCDCPAQLVVRLDRSCGIWYVHNFVDEHNHRLATPDEAPFLWSHRKKKDFLRTEIMSMEAVGIRKHVMMDVLKCRYGGYDAKSNWTYSMSGTGMSSVHFNQS</sequence>
<dbReference type="PANTHER" id="PTHR47718:SF13">
    <property type="entry name" value="OS09G0290500 PROTEIN"/>
    <property type="match status" value="1"/>
</dbReference>
<accession>A0A0A8YY89</accession>
<dbReference type="InterPro" id="IPR004330">
    <property type="entry name" value="FAR1_DNA_bnd_dom"/>
</dbReference>
<dbReference type="EMBL" id="GBRH01268435">
    <property type="protein sequence ID" value="JAD29460.1"/>
    <property type="molecule type" value="Transcribed_RNA"/>
</dbReference>
<name>A0A0A8YY89_ARUDO</name>
<dbReference type="PANTHER" id="PTHR47718">
    <property type="entry name" value="OS01G0519700 PROTEIN"/>
    <property type="match status" value="1"/>
</dbReference>
<proteinExistence type="predicted"/>
<dbReference type="Pfam" id="PF03101">
    <property type="entry name" value="FAR1"/>
    <property type="match status" value="1"/>
</dbReference>
<dbReference type="AlphaFoldDB" id="A0A0A8YY89"/>
<organism evidence="1">
    <name type="scientific">Arundo donax</name>
    <name type="common">Giant reed</name>
    <name type="synonym">Donax arundinaceus</name>
    <dbReference type="NCBI Taxonomy" id="35708"/>
    <lineage>
        <taxon>Eukaryota</taxon>
        <taxon>Viridiplantae</taxon>
        <taxon>Streptophyta</taxon>
        <taxon>Embryophyta</taxon>
        <taxon>Tracheophyta</taxon>
        <taxon>Spermatophyta</taxon>
        <taxon>Magnoliopsida</taxon>
        <taxon>Liliopsida</taxon>
        <taxon>Poales</taxon>
        <taxon>Poaceae</taxon>
        <taxon>PACMAD clade</taxon>
        <taxon>Arundinoideae</taxon>
        <taxon>Arundineae</taxon>
        <taxon>Arundo</taxon>
    </lineage>
</organism>
<evidence type="ECO:0000313" key="1">
    <source>
        <dbReference type="EMBL" id="JAD29460.1"/>
    </source>
</evidence>
<protein>
    <submittedName>
        <fullName evidence="1">Uncharacterized protein</fullName>
    </submittedName>
</protein>